<protein>
    <submittedName>
        <fullName evidence="3">Uncharacterized protein</fullName>
    </submittedName>
</protein>
<keyword evidence="1" id="KW-1133">Transmembrane helix</keyword>
<sequence>MKNIINELKNCPYPMISTKYIYMNLSYVMLVVSYIIVCITRSSSPLYMHTIQMMRLKQQLLTNVSKALVTVELVKHLLSKRNIERSDHICGPIGAHLQALLSFLV</sequence>
<evidence type="ECO:0000313" key="2">
    <source>
        <dbReference type="Proteomes" id="UP000036681"/>
    </source>
</evidence>
<evidence type="ECO:0000313" key="3">
    <source>
        <dbReference type="WBParaSite" id="ALUE_0001565601-mRNA-1"/>
    </source>
</evidence>
<dbReference type="AlphaFoldDB" id="A0A0M3ICM5"/>
<organism evidence="2 3">
    <name type="scientific">Ascaris lumbricoides</name>
    <name type="common">Giant roundworm</name>
    <dbReference type="NCBI Taxonomy" id="6252"/>
    <lineage>
        <taxon>Eukaryota</taxon>
        <taxon>Metazoa</taxon>
        <taxon>Ecdysozoa</taxon>
        <taxon>Nematoda</taxon>
        <taxon>Chromadorea</taxon>
        <taxon>Rhabditida</taxon>
        <taxon>Spirurina</taxon>
        <taxon>Ascaridomorpha</taxon>
        <taxon>Ascaridoidea</taxon>
        <taxon>Ascarididae</taxon>
        <taxon>Ascaris</taxon>
    </lineage>
</organism>
<accession>A0A0M3ICM5</accession>
<keyword evidence="1" id="KW-0812">Transmembrane</keyword>
<evidence type="ECO:0000256" key="1">
    <source>
        <dbReference type="SAM" id="Phobius"/>
    </source>
</evidence>
<keyword evidence="1" id="KW-0472">Membrane</keyword>
<dbReference type="Proteomes" id="UP000036681">
    <property type="component" value="Unplaced"/>
</dbReference>
<reference evidence="3" key="1">
    <citation type="submission" date="2017-02" db="UniProtKB">
        <authorList>
            <consortium name="WormBaseParasite"/>
        </authorList>
    </citation>
    <scope>IDENTIFICATION</scope>
</reference>
<name>A0A0M3ICM5_ASCLU</name>
<proteinExistence type="predicted"/>
<feature type="transmembrane region" description="Helical" evidence="1">
    <location>
        <begin position="20"/>
        <end position="39"/>
    </location>
</feature>
<keyword evidence="2" id="KW-1185">Reference proteome</keyword>
<dbReference type="WBParaSite" id="ALUE_0001565601-mRNA-1">
    <property type="protein sequence ID" value="ALUE_0001565601-mRNA-1"/>
    <property type="gene ID" value="ALUE_0001565601"/>
</dbReference>